<dbReference type="Proteomes" id="UP000075902">
    <property type="component" value="Unassembled WGS sequence"/>
</dbReference>
<reference evidence="9" key="2">
    <citation type="submission" date="2020-05" db="UniProtKB">
        <authorList>
            <consortium name="EnsemblMetazoa"/>
        </authorList>
    </citation>
    <scope>IDENTIFICATION</scope>
    <source>
        <strain evidence="9">CM1001059</strain>
    </source>
</reference>
<dbReference type="InterPro" id="IPR022352">
    <property type="entry name" value="Ins/IGF/rlx"/>
</dbReference>
<dbReference type="InterPro" id="IPR022353">
    <property type="entry name" value="Insulin_CS"/>
</dbReference>
<dbReference type="InterPro" id="IPR016179">
    <property type="entry name" value="Insulin-like"/>
</dbReference>
<dbReference type="GO" id="GO:0005576">
    <property type="term" value="C:extracellular region"/>
    <property type="evidence" value="ECO:0007669"/>
    <property type="project" value="UniProtKB-SubCell"/>
</dbReference>
<keyword evidence="10" id="KW-1185">Reference proteome</keyword>
<evidence type="ECO:0000256" key="5">
    <source>
        <dbReference type="ARBA" id="ARBA00023157"/>
    </source>
</evidence>
<feature type="chain" id="PRO_5008136769" description="Insulin-like domain-containing protein" evidence="7">
    <location>
        <begin position="34"/>
        <end position="179"/>
    </location>
</feature>
<evidence type="ECO:0000313" key="10">
    <source>
        <dbReference type="Proteomes" id="UP000075902"/>
    </source>
</evidence>
<proteinExistence type="inferred from homology"/>
<dbReference type="Gene3D" id="1.10.100.10">
    <property type="entry name" value="Insulin-like"/>
    <property type="match status" value="1"/>
</dbReference>
<dbReference type="STRING" id="34690.A0A182TFH6"/>
<evidence type="ECO:0000259" key="8">
    <source>
        <dbReference type="SMART" id="SM00078"/>
    </source>
</evidence>
<keyword evidence="3" id="KW-0165">Cleavage on pair of basic residues</keyword>
<dbReference type="VEuPathDB" id="VectorBase:AMEC001378"/>
<dbReference type="SMART" id="SM00078">
    <property type="entry name" value="IlGF"/>
    <property type="match status" value="1"/>
</dbReference>
<dbReference type="PIRSF" id="PIRSF018431">
    <property type="entry name" value="Molluscan_insulin_rel_peptide"/>
    <property type="match status" value="1"/>
</dbReference>
<keyword evidence="4 7" id="KW-0732">Signal</keyword>
<comment type="subunit">
    <text evidence="2">Heterodimer of a B chain and an A chain linked by two disulfide bonds.</text>
</comment>
<keyword evidence="5" id="KW-1015">Disulfide bond</keyword>
<feature type="domain" description="Insulin-like" evidence="8">
    <location>
        <begin position="46"/>
        <end position="177"/>
    </location>
</feature>
<evidence type="ECO:0000256" key="7">
    <source>
        <dbReference type="SAM" id="SignalP"/>
    </source>
</evidence>
<accession>A0A182TFH6</accession>
<dbReference type="Pfam" id="PF00049">
    <property type="entry name" value="Insulin"/>
    <property type="match status" value="1"/>
</dbReference>
<comment type="subcellular location">
    <subcellularLocation>
        <location evidence="6">Secreted</location>
    </subcellularLocation>
</comment>
<organism evidence="9 10">
    <name type="scientific">Anopheles melas</name>
    <dbReference type="NCBI Taxonomy" id="34690"/>
    <lineage>
        <taxon>Eukaryota</taxon>
        <taxon>Metazoa</taxon>
        <taxon>Ecdysozoa</taxon>
        <taxon>Arthropoda</taxon>
        <taxon>Hexapoda</taxon>
        <taxon>Insecta</taxon>
        <taxon>Pterygota</taxon>
        <taxon>Neoptera</taxon>
        <taxon>Endopterygota</taxon>
        <taxon>Diptera</taxon>
        <taxon>Nematocera</taxon>
        <taxon>Culicoidea</taxon>
        <taxon>Culicidae</taxon>
        <taxon>Anophelinae</taxon>
        <taxon>Anopheles</taxon>
    </lineage>
</organism>
<dbReference type="EnsemblMetazoa" id="AMEC001378-RA">
    <property type="protein sequence ID" value="AMEC001378-PA"/>
    <property type="gene ID" value="AMEC001378"/>
</dbReference>
<dbReference type="CDD" id="cd04366">
    <property type="entry name" value="IlGF_insulin_bombyxin_like"/>
    <property type="match status" value="1"/>
</dbReference>
<dbReference type="InterPro" id="IPR036438">
    <property type="entry name" value="Insulin-like_sf"/>
</dbReference>
<comment type="similarity">
    <text evidence="1 6">Belongs to the insulin family.</text>
</comment>
<sequence>MPTKGSRHLLLVVSCGAALLLLLVLLSVSGVDGSLQYVESNSQRKAHYCGAKLSDTLAKLCNRFNGFRKKSGMRALEGILNLEHCYITTVLLHVRFAENLLMTLAGPETHLLLDELEHDVERLHTLNDRSADMIYQALVTLQHLNTHEEHNFHRVRRQVVAECCYQSCTLDTLKSYCAD</sequence>
<dbReference type="PRINTS" id="PR00276">
    <property type="entry name" value="INSULINFAMLY"/>
</dbReference>
<dbReference type="PANTHER" id="PTHR13647:SF4">
    <property type="entry name" value="INSULIN-LIKE PEPTIDE 1-RELATED"/>
    <property type="match status" value="1"/>
</dbReference>
<dbReference type="AlphaFoldDB" id="A0A182TFH6"/>
<dbReference type="GO" id="GO:0005179">
    <property type="term" value="F:hormone activity"/>
    <property type="evidence" value="ECO:0007669"/>
    <property type="project" value="InterPro"/>
</dbReference>
<dbReference type="PANTHER" id="PTHR13647">
    <property type="entry name" value="INSULIN-LIKE PEPTIDE 2-RELATED"/>
    <property type="match status" value="1"/>
</dbReference>
<evidence type="ECO:0000256" key="2">
    <source>
        <dbReference type="ARBA" id="ARBA00011207"/>
    </source>
</evidence>
<reference evidence="10" key="1">
    <citation type="submission" date="2014-01" db="EMBL/GenBank/DDBJ databases">
        <title>The Genome Sequence of Anopheles melas CM1001059_A (V2).</title>
        <authorList>
            <consortium name="The Broad Institute Genomics Platform"/>
            <person name="Neafsey D.E."/>
            <person name="Besansky N."/>
            <person name="Howell P."/>
            <person name="Walton C."/>
            <person name="Young S.K."/>
            <person name="Zeng Q."/>
            <person name="Gargeya S."/>
            <person name="Fitzgerald M."/>
            <person name="Haas B."/>
            <person name="Abouelleil A."/>
            <person name="Allen A.W."/>
            <person name="Alvarado L."/>
            <person name="Arachchi H.M."/>
            <person name="Berlin A.M."/>
            <person name="Chapman S.B."/>
            <person name="Gainer-Dewar J."/>
            <person name="Goldberg J."/>
            <person name="Griggs A."/>
            <person name="Gujja S."/>
            <person name="Hansen M."/>
            <person name="Howarth C."/>
            <person name="Imamovic A."/>
            <person name="Ireland A."/>
            <person name="Larimer J."/>
            <person name="McCowan C."/>
            <person name="Murphy C."/>
            <person name="Pearson M."/>
            <person name="Poon T.W."/>
            <person name="Priest M."/>
            <person name="Roberts A."/>
            <person name="Saif S."/>
            <person name="Shea T."/>
            <person name="Sisk P."/>
            <person name="Sykes S."/>
            <person name="Wortman J."/>
            <person name="Nusbaum C."/>
            <person name="Birren B."/>
        </authorList>
    </citation>
    <scope>NUCLEOTIDE SEQUENCE [LARGE SCALE GENOMIC DNA]</scope>
    <source>
        <strain evidence="10">CM1001059</strain>
    </source>
</reference>
<protein>
    <recommendedName>
        <fullName evidence="8">Insulin-like domain-containing protein</fullName>
    </recommendedName>
</protein>
<dbReference type="SUPFAM" id="SSF56994">
    <property type="entry name" value="Insulin-like"/>
    <property type="match status" value="1"/>
</dbReference>
<evidence type="ECO:0000256" key="6">
    <source>
        <dbReference type="RuleBase" id="RU000406"/>
    </source>
</evidence>
<keyword evidence="6" id="KW-0964">Secreted</keyword>
<evidence type="ECO:0000256" key="4">
    <source>
        <dbReference type="ARBA" id="ARBA00022729"/>
    </source>
</evidence>
<evidence type="ECO:0000256" key="3">
    <source>
        <dbReference type="ARBA" id="ARBA00022685"/>
    </source>
</evidence>
<evidence type="ECO:0000256" key="1">
    <source>
        <dbReference type="ARBA" id="ARBA00009034"/>
    </source>
</evidence>
<dbReference type="PROSITE" id="PS00262">
    <property type="entry name" value="INSULIN"/>
    <property type="match status" value="1"/>
</dbReference>
<name>A0A182TFH6_9DIPT</name>
<evidence type="ECO:0000313" key="9">
    <source>
        <dbReference type="EnsemblMetazoa" id="AMEC001378-PA"/>
    </source>
</evidence>
<feature type="signal peptide" evidence="7">
    <location>
        <begin position="1"/>
        <end position="33"/>
    </location>
</feature>